<dbReference type="Pfam" id="PF13459">
    <property type="entry name" value="Fer4_15"/>
    <property type="match status" value="1"/>
</dbReference>
<reference evidence="8 9" key="1">
    <citation type="submission" date="2020-04" db="EMBL/GenBank/DDBJ databases">
        <authorList>
            <person name="Klaysubun C."/>
            <person name="Duangmal K."/>
            <person name="Lipun K."/>
        </authorList>
    </citation>
    <scope>NUCLEOTIDE SEQUENCE [LARGE SCALE GENOMIC DNA]</scope>
    <source>
        <strain evidence="8 9">K10HN5</strain>
    </source>
</reference>
<sequence>MRLVVDLTRCQGYAQYAFLAPQVFRMAGEEALLYDPGPDEDQRERVLRAAAACPVQAMRIDRVDTPAEPSPAVHSTAVRSTTAGAAGAEPSGGAAALRRTGRVVIVGAALAGLRAAAVLRREGFRGSLTLIGDERRDPYDRPPLSKQVLTGWVPAADTALPRPRDLDAQWRLGTPATRLDLTGKRVGLADGDWVPYDKLLITTGVRARPWPNPDEAALDGVFVLRTRDDGHALAARLGAGPGRVLVVGAGFTGSEVASACRDLGLAVTVVEAGPAPLVGAMGGVIGAVTADLQREHGVDLRCGVTVTALEGDGSGRLRRARLSDGTVLDVDVAVAALGGIRNVEWLEGSGVAAGAWGVGCDAGCRVFDVNGLVSDDVFAAGDVARLPHPVYAYQFLALEHWGNAVTQAEIAAHNMVSGETDRWPHLTLPVFWSSQFGVEIKSVGVPSFADEVVVAQGSVAQRRFVAAYGYRGRITAAVGIDQAKWMEFYERQIEQAAPFPPAFTHVDQPPADTAPVEAGFPERVVPVHGATVVVTGHDPSERRATLVRPGHVR</sequence>
<evidence type="ECO:0000256" key="3">
    <source>
        <dbReference type="ARBA" id="ARBA00022827"/>
    </source>
</evidence>
<evidence type="ECO:0000256" key="1">
    <source>
        <dbReference type="ARBA" id="ARBA00001974"/>
    </source>
</evidence>
<evidence type="ECO:0000256" key="4">
    <source>
        <dbReference type="ARBA" id="ARBA00023002"/>
    </source>
</evidence>
<dbReference type="InterPro" id="IPR050446">
    <property type="entry name" value="FAD-oxidoreductase/Apoptosis"/>
</dbReference>
<comment type="caution">
    <text evidence="8">The sequence shown here is derived from an EMBL/GenBank/DDBJ whole genome shotgun (WGS) entry which is preliminary data.</text>
</comment>
<dbReference type="SUPFAM" id="SSF55424">
    <property type="entry name" value="FAD/NAD-linked reductases, dimerisation (C-terminal) domain"/>
    <property type="match status" value="1"/>
</dbReference>
<protein>
    <submittedName>
        <fullName evidence="8">FAD-dependent oxidoreductase</fullName>
    </submittedName>
</protein>
<dbReference type="InterPro" id="IPR036188">
    <property type="entry name" value="FAD/NAD-bd_sf"/>
</dbReference>
<gene>
    <name evidence="8" type="ORF">HF526_16105</name>
</gene>
<feature type="domain" description="Reductase C-terminal" evidence="7">
    <location>
        <begin position="431"/>
        <end position="502"/>
    </location>
</feature>
<keyword evidence="3" id="KW-0274">FAD</keyword>
<dbReference type="Gene3D" id="3.30.70.20">
    <property type="match status" value="1"/>
</dbReference>
<dbReference type="PANTHER" id="PTHR43557">
    <property type="entry name" value="APOPTOSIS-INDUCING FACTOR 1"/>
    <property type="match status" value="1"/>
</dbReference>
<dbReference type="Proteomes" id="UP000820669">
    <property type="component" value="Unassembled WGS sequence"/>
</dbReference>
<feature type="domain" description="FAD/NAD(P)-binding" evidence="6">
    <location>
        <begin position="102"/>
        <end position="408"/>
    </location>
</feature>
<evidence type="ECO:0000259" key="6">
    <source>
        <dbReference type="Pfam" id="PF07992"/>
    </source>
</evidence>
<keyword evidence="4" id="KW-0560">Oxidoreductase</keyword>
<dbReference type="Pfam" id="PF14759">
    <property type="entry name" value="Reductase_C"/>
    <property type="match status" value="1"/>
</dbReference>
<keyword evidence="2" id="KW-0285">Flavoprotein</keyword>
<evidence type="ECO:0000256" key="5">
    <source>
        <dbReference type="SAM" id="MobiDB-lite"/>
    </source>
</evidence>
<dbReference type="SUPFAM" id="SSF51905">
    <property type="entry name" value="FAD/NAD(P)-binding domain"/>
    <property type="match status" value="2"/>
</dbReference>
<evidence type="ECO:0000256" key="2">
    <source>
        <dbReference type="ARBA" id="ARBA00022630"/>
    </source>
</evidence>
<dbReference type="PANTHER" id="PTHR43557:SF2">
    <property type="entry name" value="RIESKE DOMAIN-CONTAINING PROTEIN-RELATED"/>
    <property type="match status" value="1"/>
</dbReference>
<dbReference type="Gene3D" id="3.30.390.30">
    <property type="match status" value="1"/>
</dbReference>
<evidence type="ECO:0000313" key="9">
    <source>
        <dbReference type="Proteomes" id="UP000820669"/>
    </source>
</evidence>
<evidence type="ECO:0000259" key="7">
    <source>
        <dbReference type="Pfam" id="PF14759"/>
    </source>
</evidence>
<accession>A0ABX1SE87</accession>
<feature type="region of interest" description="Disordered" evidence="5">
    <location>
        <begin position="65"/>
        <end position="93"/>
    </location>
</feature>
<dbReference type="InterPro" id="IPR016156">
    <property type="entry name" value="FAD/NAD-linked_Rdtase_dimer_sf"/>
</dbReference>
<name>A0ABX1SE87_9PSEU</name>
<feature type="compositionally biased region" description="Low complexity" evidence="5">
    <location>
        <begin position="83"/>
        <end position="93"/>
    </location>
</feature>
<dbReference type="InterPro" id="IPR028202">
    <property type="entry name" value="Reductase_C"/>
</dbReference>
<dbReference type="PRINTS" id="PR00368">
    <property type="entry name" value="FADPNR"/>
</dbReference>
<dbReference type="Pfam" id="PF07992">
    <property type="entry name" value="Pyr_redox_2"/>
    <property type="match status" value="1"/>
</dbReference>
<dbReference type="EMBL" id="JAAXLA010000027">
    <property type="protein sequence ID" value="NMH98817.1"/>
    <property type="molecule type" value="Genomic_DNA"/>
</dbReference>
<dbReference type="Gene3D" id="3.50.50.60">
    <property type="entry name" value="FAD/NAD(P)-binding domain"/>
    <property type="match status" value="2"/>
</dbReference>
<proteinExistence type="predicted"/>
<organism evidence="8 9">
    <name type="scientific">Pseudonocardia acidicola</name>
    <dbReference type="NCBI Taxonomy" id="2724939"/>
    <lineage>
        <taxon>Bacteria</taxon>
        <taxon>Bacillati</taxon>
        <taxon>Actinomycetota</taxon>
        <taxon>Actinomycetes</taxon>
        <taxon>Pseudonocardiales</taxon>
        <taxon>Pseudonocardiaceae</taxon>
        <taxon>Pseudonocardia</taxon>
    </lineage>
</organism>
<comment type="cofactor">
    <cofactor evidence="1">
        <name>FAD</name>
        <dbReference type="ChEBI" id="CHEBI:57692"/>
    </cofactor>
</comment>
<keyword evidence="9" id="KW-1185">Reference proteome</keyword>
<evidence type="ECO:0000313" key="8">
    <source>
        <dbReference type="EMBL" id="NMH98817.1"/>
    </source>
</evidence>
<dbReference type="PRINTS" id="PR00411">
    <property type="entry name" value="PNDRDTASEI"/>
</dbReference>
<dbReference type="RefSeq" id="WP_169382260.1">
    <property type="nucleotide sequence ID" value="NZ_JAAXLA010000027.1"/>
</dbReference>
<dbReference type="InterPro" id="IPR023753">
    <property type="entry name" value="FAD/NAD-binding_dom"/>
</dbReference>